<reference evidence="13 14" key="1">
    <citation type="journal article" date="2016" name="Antonie Van Leeuwenhoek">
        <title>Denitratimonas tolerans gen. nov., sp. nov., a denitrifying bacterium isolated from a bioreactor for tannery wastewater treatment.</title>
        <authorList>
            <person name="Han S.I."/>
            <person name="Kim J.O."/>
            <person name="Lee Y.R."/>
            <person name="Ekpeghere K.I."/>
            <person name="Koh S.C."/>
            <person name="Whang K.S."/>
        </authorList>
    </citation>
    <scope>NUCLEOTIDE SEQUENCE [LARGE SCALE GENOMIC DNA]</scope>
    <source>
        <strain evidence="13 14">KACC 17565</strain>
    </source>
</reference>
<dbReference type="InterPro" id="IPR002641">
    <property type="entry name" value="PNPLA_dom"/>
</dbReference>
<accession>A0AAW9R2U7</accession>
<evidence type="ECO:0000256" key="6">
    <source>
        <dbReference type="ARBA" id="ARBA00022963"/>
    </source>
</evidence>
<dbReference type="PROSITE" id="PS51635">
    <property type="entry name" value="PNPLA"/>
    <property type="match status" value="1"/>
</dbReference>
<keyword evidence="4" id="KW-0812">Transmembrane</keyword>
<dbReference type="InterPro" id="IPR018490">
    <property type="entry name" value="cNMP-bd_dom_sf"/>
</dbReference>
<evidence type="ECO:0000256" key="3">
    <source>
        <dbReference type="ARBA" id="ARBA00006636"/>
    </source>
</evidence>
<dbReference type="CDD" id="cd00038">
    <property type="entry name" value="CAP_ED"/>
    <property type="match status" value="1"/>
</dbReference>
<dbReference type="AlphaFoldDB" id="A0AAW9R2U7"/>
<evidence type="ECO:0000313" key="14">
    <source>
        <dbReference type="Proteomes" id="UP001364472"/>
    </source>
</evidence>
<dbReference type="Proteomes" id="UP001364472">
    <property type="component" value="Unassembled WGS sequence"/>
</dbReference>
<comment type="similarity">
    <text evidence="3">Belongs to the NTE family.</text>
</comment>
<dbReference type="InterPro" id="IPR018488">
    <property type="entry name" value="cNMP-bd_CS"/>
</dbReference>
<dbReference type="GO" id="GO:0004622">
    <property type="term" value="F:phosphatidylcholine lysophospholipase activity"/>
    <property type="evidence" value="ECO:0007669"/>
    <property type="project" value="UniProtKB-ARBA"/>
</dbReference>
<evidence type="ECO:0000256" key="7">
    <source>
        <dbReference type="ARBA" id="ARBA00022989"/>
    </source>
</evidence>
<evidence type="ECO:0000256" key="4">
    <source>
        <dbReference type="ARBA" id="ARBA00022692"/>
    </source>
</evidence>
<dbReference type="SUPFAM" id="SSF51206">
    <property type="entry name" value="cAMP-binding domain-like"/>
    <property type="match status" value="1"/>
</dbReference>
<feature type="domain" description="PNPLA" evidence="12">
    <location>
        <begin position="313"/>
        <end position="473"/>
    </location>
</feature>
<evidence type="ECO:0000259" key="12">
    <source>
        <dbReference type="PROSITE" id="PS51635"/>
    </source>
</evidence>
<keyword evidence="5 10" id="KW-0378">Hydrolase</keyword>
<keyword evidence="14" id="KW-1185">Reference proteome</keyword>
<feature type="short sequence motif" description="GXGXXG" evidence="10">
    <location>
        <begin position="317"/>
        <end position="322"/>
    </location>
</feature>
<dbReference type="InterPro" id="IPR000595">
    <property type="entry name" value="cNMP-bd_dom"/>
</dbReference>
<name>A0AAW9R2U7_9GAMM</name>
<dbReference type="Pfam" id="PF00027">
    <property type="entry name" value="cNMP_binding"/>
    <property type="match status" value="1"/>
</dbReference>
<evidence type="ECO:0000259" key="11">
    <source>
        <dbReference type="PROSITE" id="PS50042"/>
    </source>
</evidence>
<sequence length="593" mass="64928">MLHRTPPPPPTDSPQARLRCFLAGLSLFSDLPEATLDELAARAESIALAGGMTLLEQGTASDAFLVLRWGRLAAWRTGDDGQARRLGQISPGECVGEVGLILDQPRTATVFALRDSELVRWPRSEFEQLIAHHPAAMLRLTREALKRYAATAHRPAEVRCIAVLPGTPGVDAVAFARRLARALPWLGKVRVVEADEARSRSGGWFSRMEQEAHGLVYVGDDDPAWRERCVRQSDAVLMLADTDDKPDHALPTPRALSPHLPLHLVLLRRDVPAAGSTHAWLEAFPGRAMHHHVIDDNDLARCARLLGGRATGLVLSGGGARGFAHIGAIRALREHRIQADYIGGCSAGAVVGAGIAAGWDEAHLVRAMRTAFVDHDPLSDRTLPLVAMSSGRRVSRALRAMYGEHRIEDLRIPFFCVSTDLTGGKLHVHDRGSLWIALRAGSALPGLVPPVFHDHRVLVDGGVIDNLPVDEMQHRLSGAIVAVDVGGSYRLETTLEETALPSSWLEFLRQWRQKKYPGIGRILWRAAMVNSDANAARQRKLSSLLLRPPLAGIDLLDWKKFDQAVELGYRDTLRHFQTHPAALAAHAEQVEKA</sequence>
<gene>
    <name evidence="13" type="ORF">WB794_08245</name>
</gene>
<evidence type="ECO:0000256" key="2">
    <source>
        <dbReference type="ARBA" id="ARBA00004496"/>
    </source>
</evidence>
<dbReference type="Gene3D" id="3.40.1090.10">
    <property type="entry name" value="Cytosolic phospholipase A2 catalytic domain"/>
    <property type="match status" value="2"/>
</dbReference>
<keyword evidence="8 10" id="KW-0443">Lipid metabolism</keyword>
<dbReference type="SUPFAM" id="SSF52151">
    <property type="entry name" value="FabD/lysophospholipase-like"/>
    <property type="match status" value="1"/>
</dbReference>
<dbReference type="PANTHER" id="PTHR14226">
    <property type="entry name" value="NEUROPATHY TARGET ESTERASE/SWISS CHEESE D.MELANOGASTER"/>
    <property type="match status" value="1"/>
</dbReference>
<evidence type="ECO:0000256" key="9">
    <source>
        <dbReference type="ARBA" id="ARBA00023136"/>
    </source>
</evidence>
<feature type="domain" description="Cyclic nucleotide-binding" evidence="11">
    <location>
        <begin position="27"/>
        <end position="147"/>
    </location>
</feature>
<dbReference type="GO" id="GO:0016020">
    <property type="term" value="C:membrane"/>
    <property type="evidence" value="ECO:0007669"/>
    <property type="project" value="UniProtKB-SubCell"/>
</dbReference>
<dbReference type="PROSITE" id="PS00889">
    <property type="entry name" value="CNMP_BINDING_2"/>
    <property type="match status" value="1"/>
</dbReference>
<dbReference type="Pfam" id="PF24179">
    <property type="entry name" value="NTE_Ploop"/>
    <property type="match status" value="1"/>
</dbReference>
<feature type="short sequence motif" description="DGA/G" evidence="10">
    <location>
        <begin position="460"/>
        <end position="462"/>
    </location>
</feature>
<dbReference type="PANTHER" id="PTHR14226:SF29">
    <property type="entry name" value="NEUROPATHY TARGET ESTERASE SWS"/>
    <property type="match status" value="1"/>
</dbReference>
<dbReference type="GO" id="GO:0005737">
    <property type="term" value="C:cytoplasm"/>
    <property type="evidence" value="ECO:0007669"/>
    <property type="project" value="UniProtKB-SubCell"/>
</dbReference>
<proteinExistence type="inferred from homology"/>
<dbReference type="Pfam" id="PF01734">
    <property type="entry name" value="Patatin"/>
    <property type="match status" value="1"/>
</dbReference>
<feature type="active site" description="Proton acceptor" evidence="10">
    <location>
        <position position="460"/>
    </location>
</feature>
<dbReference type="PROSITE" id="PS50042">
    <property type="entry name" value="CNMP_BINDING_3"/>
    <property type="match status" value="1"/>
</dbReference>
<dbReference type="InterPro" id="IPR014710">
    <property type="entry name" value="RmlC-like_jellyroll"/>
</dbReference>
<keyword evidence="7" id="KW-1133">Transmembrane helix</keyword>
<dbReference type="SMART" id="SM00100">
    <property type="entry name" value="cNMP"/>
    <property type="match status" value="1"/>
</dbReference>
<feature type="active site" description="Nucleophile" evidence="10">
    <location>
        <position position="346"/>
    </location>
</feature>
<dbReference type="RefSeq" id="WP_337335377.1">
    <property type="nucleotide sequence ID" value="NZ_JBBDHC010000010.1"/>
</dbReference>
<evidence type="ECO:0000256" key="8">
    <source>
        <dbReference type="ARBA" id="ARBA00023098"/>
    </source>
</evidence>
<comment type="caution">
    <text evidence="13">The sequence shown here is derived from an EMBL/GenBank/DDBJ whole genome shotgun (WGS) entry which is preliminary data.</text>
</comment>
<dbReference type="InterPro" id="IPR050301">
    <property type="entry name" value="NTE"/>
</dbReference>
<keyword evidence="9" id="KW-0472">Membrane</keyword>
<dbReference type="CDD" id="cd07205">
    <property type="entry name" value="Pat_PNPLA6_PNPLA7_NTE1_like"/>
    <property type="match status" value="1"/>
</dbReference>
<evidence type="ECO:0000256" key="10">
    <source>
        <dbReference type="PROSITE-ProRule" id="PRU01161"/>
    </source>
</evidence>
<evidence type="ECO:0000256" key="1">
    <source>
        <dbReference type="ARBA" id="ARBA00004370"/>
    </source>
</evidence>
<keyword evidence="6 10" id="KW-0442">Lipid degradation</keyword>
<organism evidence="13 14">
    <name type="scientific">Denitratimonas tolerans</name>
    <dbReference type="NCBI Taxonomy" id="1338420"/>
    <lineage>
        <taxon>Bacteria</taxon>
        <taxon>Pseudomonadati</taxon>
        <taxon>Pseudomonadota</taxon>
        <taxon>Gammaproteobacteria</taxon>
        <taxon>Lysobacterales</taxon>
        <taxon>Lysobacteraceae</taxon>
        <taxon>Denitratimonas</taxon>
    </lineage>
</organism>
<dbReference type="Gene3D" id="2.60.120.10">
    <property type="entry name" value="Jelly Rolls"/>
    <property type="match status" value="1"/>
</dbReference>
<evidence type="ECO:0000256" key="5">
    <source>
        <dbReference type="ARBA" id="ARBA00022801"/>
    </source>
</evidence>
<dbReference type="InterPro" id="IPR016035">
    <property type="entry name" value="Acyl_Trfase/lysoPLipase"/>
</dbReference>
<protein>
    <submittedName>
        <fullName evidence="13">Patatin-like phospholipase family protein</fullName>
    </submittedName>
</protein>
<dbReference type="InterPro" id="IPR056556">
    <property type="entry name" value="NTE1_P-loop_dom"/>
</dbReference>
<evidence type="ECO:0000313" key="13">
    <source>
        <dbReference type="EMBL" id="MEJ1249660.1"/>
    </source>
</evidence>
<dbReference type="EMBL" id="JBBDHC010000010">
    <property type="protein sequence ID" value="MEJ1249660.1"/>
    <property type="molecule type" value="Genomic_DNA"/>
</dbReference>
<dbReference type="GO" id="GO:0016042">
    <property type="term" value="P:lipid catabolic process"/>
    <property type="evidence" value="ECO:0007669"/>
    <property type="project" value="UniProtKB-UniRule"/>
</dbReference>
<comment type="subcellular location">
    <subcellularLocation>
        <location evidence="2">Cytoplasm</location>
    </subcellularLocation>
    <subcellularLocation>
        <location evidence="1">Membrane</location>
    </subcellularLocation>
</comment>
<feature type="short sequence motif" description="GXSXG" evidence="10">
    <location>
        <begin position="344"/>
        <end position="348"/>
    </location>
</feature>